<gene>
    <name evidence="2" type="ORF">MARGE09_P2784</name>
</gene>
<evidence type="ECO:0000313" key="2">
    <source>
        <dbReference type="EMBL" id="BCD98583.1"/>
    </source>
</evidence>
<evidence type="ECO:0000256" key="1">
    <source>
        <dbReference type="SAM" id="SignalP"/>
    </source>
</evidence>
<proteinExistence type="predicted"/>
<dbReference type="RefSeq" id="WP_236983051.1">
    <property type="nucleotide sequence ID" value="NZ_AP023086.1"/>
</dbReference>
<dbReference type="AlphaFoldDB" id="A0AAN2BKZ1"/>
<feature type="chain" id="PRO_5042969869" evidence="1">
    <location>
        <begin position="25"/>
        <end position="246"/>
    </location>
</feature>
<accession>A0AAN2BKZ1</accession>
<dbReference type="EMBL" id="AP023086">
    <property type="protein sequence ID" value="BCD98583.1"/>
    <property type="molecule type" value="Genomic_DNA"/>
</dbReference>
<feature type="signal peptide" evidence="1">
    <location>
        <begin position="1"/>
        <end position="24"/>
    </location>
</feature>
<organism evidence="2 3">
    <name type="scientific">Marinagarivorans cellulosilyticus</name>
    <dbReference type="NCBI Taxonomy" id="2721545"/>
    <lineage>
        <taxon>Bacteria</taxon>
        <taxon>Pseudomonadati</taxon>
        <taxon>Pseudomonadota</taxon>
        <taxon>Gammaproteobacteria</taxon>
        <taxon>Cellvibrionales</taxon>
        <taxon>Cellvibrionaceae</taxon>
        <taxon>Marinagarivorans</taxon>
    </lineage>
</organism>
<name>A0AAN2BKZ1_9GAMM</name>
<dbReference type="KEGG" id="marq:MARGE09_P2784"/>
<keyword evidence="1" id="KW-0732">Signal</keyword>
<dbReference type="Proteomes" id="UP001320119">
    <property type="component" value="Chromosome"/>
</dbReference>
<protein>
    <submittedName>
        <fullName evidence="2">Uncharacterized protein</fullName>
    </submittedName>
</protein>
<evidence type="ECO:0000313" key="3">
    <source>
        <dbReference type="Proteomes" id="UP001320119"/>
    </source>
</evidence>
<reference evidence="2 3" key="1">
    <citation type="journal article" date="2022" name="IScience">
        <title>An ultrasensitive nanofiber-based assay for enzymatic hydrolysis and deep-sea microbial degradation of cellulose.</title>
        <authorList>
            <person name="Tsudome M."/>
            <person name="Tachioka M."/>
            <person name="Miyazaki M."/>
            <person name="Uchimura K."/>
            <person name="Tsuda M."/>
            <person name="Takaki Y."/>
            <person name="Deguchi S."/>
        </authorList>
    </citation>
    <scope>NUCLEOTIDE SEQUENCE [LARGE SCALE GENOMIC DNA]</scope>
    <source>
        <strain evidence="2 3">GE09</strain>
    </source>
</reference>
<sequence>MDLRLLKACGLSAALMLVGSTSYAESLNQAGLQANGETFQFGFASIPNIQISNAPSDTDYNRSAMLHDGSTYRLYFFKEGSEDTLYQFGFNGSSYQYGHNSIAQLRITNKPSDANPEDFAMLHDGSVYRLYMLSYDQTKVYQFGWNGSSYQYGHRSIPTISITGAPSDADKSRWAMLHDGQNYRLYFAKQGVTDKIYGFAWNGGSYQFGFDSPGVIDLDLVPTNSNFDIMNMLHDGSRSRFYYLAP</sequence>
<keyword evidence="3" id="KW-1185">Reference proteome</keyword>